<organism evidence="1 2">
    <name type="scientific">Liparis tanakae</name>
    <name type="common">Tanaka's snailfish</name>
    <dbReference type="NCBI Taxonomy" id="230148"/>
    <lineage>
        <taxon>Eukaryota</taxon>
        <taxon>Metazoa</taxon>
        <taxon>Chordata</taxon>
        <taxon>Craniata</taxon>
        <taxon>Vertebrata</taxon>
        <taxon>Euteleostomi</taxon>
        <taxon>Actinopterygii</taxon>
        <taxon>Neopterygii</taxon>
        <taxon>Teleostei</taxon>
        <taxon>Neoteleostei</taxon>
        <taxon>Acanthomorphata</taxon>
        <taxon>Eupercaria</taxon>
        <taxon>Perciformes</taxon>
        <taxon>Cottioidei</taxon>
        <taxon>Cottales</taxon>
        <taxon>Liparidae</taxon>
        <taxon>Liparis</taxon>
    </lineage>
</organism>
<evidence type="ECO:0000313" key="1">
    <source>
        <dbReference type="EMBL" id="TNN71145.1"/>
    </source>
</evidence>
<protein>
    <submittedName>
        <fullName evidence="1">Uncharacterized protein</fullName>
    </submittedName>
</protein>
<proteinExistence type="predicted"/>
<sequence length="84" mass="9801">MGLWEAILEVQQWGSINIYNRGFLLDSITTNPPMRPLQQTLRSDGFNNPATSTKTILYYIHLSQRALSSIVHLYPNQQWRRQVL</sequence>
<reference evidence="1 2" key="1">
    <citation type="submission" date="2019-03" db="EMBL/GenBank/DDBJ databases">
        <title>First draft genome of Liparis tanakae, snailfish: a comprehensive survey of snailfish specific genes.</title>
        <authorList>
            <person name="Kim W."/>
            <person name="Song I."/>
            <person name="Jeong J.-H."/>
            <person name="Kim D."/>
            <person name="Kim S."/>
            <person name="Ryu S."/>
            <person name="Song J.Y."/>
            <person name="Lee S.K."/>
        </authorList>
    </citation>
    <scope>NUCLEOTIDE SEQUENCE [LARGE SCALE GENOMIC DNA]</scope>
    <source>
        <tissue evidence="1">Muscle</tissue>
    </source>
</reference>
<comment type="caution">
    <text evidence="1">The sequence shown here is derived from an EMBL/GenBank/DDBJ whole genome shotgun (WGS) entry which is preliminary data.</text>
</comment>
<dbReference type="Proteomes" id="UP000314294">
    <property type="component" value="Unassembled WGS sequence"/>
</dbReference>
<keyword evidence="2" id="KW-1185">Reference proteome</keyword>
<name>A0A4Z2I0N3_9TELE</name>
<dbReference type="EMBL" id="SRLO01000154">
    <property type="protein sequence ID" value="TNN71145.1"/>
    <property type="molecule type" value="Genomic_DNA"/>
</dbReference>
<gene>
    <name evidence="1" type="ORF">EYF80_018665</name>
</gene>
<evidence type="ECO:0000313" key="2">
    <source>
        <dbReference type="Proteomes" id="UP000314294"/>
    </source>
</evidence>
<accession>A0A4Z2I0N3</accession>
<dbReference type="AlphaFoldDB" id="A0A4Z2I0N3"/>